<gene>
    <name evidence="1" type="ORF">FC756_07040</name>
</gene>
<protein>
    <recommendedName>
        <fullName evidence="3">Caspase family protein</fullName>
    </recommendedName>
</protein>
<evidence type="ECO:0000313" key="1">
    <source>
        <dbReference type="EMBL" id="TKI70645.1"/>
    </source>
</evidence>
<evidence type="ECO:0000313" key="2">
    <source>
        <dbReference type="Proteomes" id="UP000308744"/>
    </source>
</evidence>
<evidence type="ECO:0008006" key="3">
    <source>
        <dbReference type="Google" id="ProtNLM"/>
    </source>
</evidence>
<organism evidence="1 2">
    <name type="scientific">Lysinibacillus mangiferihumi</name>
    <dbReference type="NCBI Taxonomy" id="1130819"/>
    <lineage>
        <taxon>Bacteria</taxon>
        <taxon>Bacillati</taxon>
        <taxon>Bacillota</taxon>
        <taxon>Bacilli</taxon>
        <taxon>Bacillales</taxon>
        <taxon>Bacillaceae</taxon>
        <taxon>Lysinibacillus</taxon>
    </lineage>
</organism>
<proteinExistence type="predicted"/>
<reference evidence="1 2" key="1">
    <citation type="submission" date="2019-04" db="EMBL/GenBank/DDBJ databases">
        <title>Lysinibacillus genome sequencing.</title>
        <authorList>
            <person name="Dunlap C."/>
        </authorList>
    </citation>
    <scope>NUCLEOTIDE SEQUENCE [LARGE SCALE GENOMIC DNA]</scope>
    <source>
        <strain evidence="1 2">CCTCC AB 2010389</strain>
    </source>
</reference>
<accession>A0A4U2Z9I5</accession>
<dbReference type="EMBL" id="SZPU01000020">
    <property type="protein sequence ID" value="TKI70645.1"/>
    <property type="molecule type" value="Genomic_DNA"/>
</dbReference>
<name>A0A4U2Z9I5_9BACI</name>
<dbReference type="AlphaFoldDB" id="A0A4U2Z9I5"/>
<keyword evidence="2" id="KW-1185">Reference proteome</keyword>
<comment type="caution">
    <text evidence="1">The sequence shown here is derived from an EMBL/GenBank/DDBJ whole genome shotgun (WGS) entry which is preliminary data.</text>
</comment>
<sequence>MERSLQNGLNIENHDITTCGNGTVTKHDFVESLSRNATITNPEDTLIFYFSGHGTNISQQHHLVFSDTLISTNELILNLEISLSS</sequence>
<dbReference type="Proteomes" id="UP000308744">
    <property type="component" value="Unassembled WGS sequence"/>
</dbReference>
<dbReference type="Gene3D" id="3.40.50.1460">
    <property type="match status" value="1"/>
</dbReference>